<evidence type="ECO:0000256" key="1">
    <source>
        <dbReference type="SAM" id="Phobius"/>
    </source>
</evidence>
<reference evidence="2" key="1">
    <citation type="journal article" date="2010" name="Environ. Microbiol.">
        <title>The metavirome of a hypersaline environment.</title>
        <authorList>
            <person name="Santos F."/>
            <person name="Yarza P."/>
            <person name="Parro V."/>
            <person name="Briones C."/>
            <person name="Anton J."/>
        </authorList>
    </citation>
    <scope>NUCLEOTIDE SEQUENCE</scope>
</reference>
<name>D5L2E1_9VIRU</name>
<protein>
    <submittedName>
        <fullName evidence="2">Hypothetical membrane protein</fullName>
    </submittedName>
</protein>
<keyword evidence="1" id="KW-0812">Transmembrane</keyword>
<feature type="transmembrane region" description="Helical" evidence="1">
    <location>
        <begin position="61"/>
        <end position="84"/>
    </location>
</feature>
<keyword evidence="1" id="KW-1133">Transmembrane helix</keyword>
<feature type="transmembrane region" description="Helical" evidence="1">
    <location>
        <begin position="20"/>
        <end position="41"/>
    </location>
</feature>
<keyword evidence="1" id="KW-0472">Membrane</keyword>
<sequence>MSAGPDDGTMMAGGMGIGMVNLMVQVSVTLAIGVLIVGKIFNALPTTPTFSAASTQVQELTATAFELAPVILIVLVASVVIGVVRQI</sequence>
<dbReference type="EMBL" id="GU735185">
    <property type="protein sequence ID" value="ADE29200.1"/>
    <property type="molecule type" value="Genomic_DNA"/>
</dbReference>
<proteinExistence type="predicted"/>
<evidence type="ECO:0000313" key="2">
    <source>
        <dbReference type="EMBL" id="ADE29200.1"/>
    </source>
</evidence>
<organism evidence="2">
    <name type="scientific">uncultured virus</name>
    <dbReference type="NCBI Taxonomy" id="340016"/>
    <lineage>
        <taxon>Viruses</taxon>
        <taxon>environmental samples</taxon>
    </lineage>
</organism>
<accession>D5L2E1</accession>